<dbReference type="InterPro" id="IPR031825">
    <property type="entry name" value="RXLR"/>
</dbReference>
<comment type="subcellular location">
    <subcellularLocation>
        <location evidence="1 5">Secreted</location>
    </subcellularLocation>
</comment>
<accession>A0A6G0QP08</accession>
<evidence type="ECO:0000256" key="2">
    <source>
        <dbReference type="ARBA" id="ARBA00010400"/>
    </source>
</evidence>
<comment type="similarity">
    <text evidence="2 5">Belongs to the RxLR effector family.</text>
</comment>
<sequence>MSSPARKPILGVQMIRYRSEFGRRTRRHISETPPDCAMRLCYVLLVAASAFVASSDAKTLTADRTATHATRQRHLRSYNMNDLESEDEERFELLGNGINNLAQRVPQTINVDAILRLDSRPNALARIDTFFETSDGALGGWLQKSVLDDLLGSSLTQKREEFTQWESQGRTAEEVKALLGANTWVEQRYKPLAVMYEGFLRSLSRNA</sequence>
<protein>
    <recommendedName>
        <fullName evidence="5">RxLR effector protein</fullName>
    </recommendedName>
</protein>
<evidence type="ECO:0000256" key="1">
    <source>
        <dbReference type="ARBA" id="ARBA00004613"/>
    </source>
</evidence>
<evidence type="ECO:0000256" key="4">
    <source>
        <dbReference type="ARBA" id="ARBA00022729"/>
    </source>
</evidence>
<proteinExistence type="inferred from homology"/>
<comment type="caution">
    <text evidence="6">The sequence shown here is derived from an EMBL/GenBank/DDBJ whole genome shotgun (WGS) entry which is preliminary data.</text>
</comment>
<gene>
    <name evidence="6" type="ORF">PF008_g24023</name>
</gene>
<dbReference type="Proteomes" id="UP000486351">
    <property type="component" value="Unassembled WGS sequence"/>
</dbReference>
<organism evidence="6 7">
    <name type="scientific">Phytophthora fragariae</name>
    <dbReference type="NCBI Taxonomy" id="53985"/>
    <lineage>
        <taxon>Eukaryota</taxon>
        <taxon>Sar</taxon>
        <taxon>Stramenopiles</taxon>
        <taxon>Oomycota</taxon>
        <taxon>Peronosporomycetes</taxon>
        <taxon>Peronosporales</taxon>
        <taxon>Peronosporaceae</taxon>
        <taxon>Phytophthora</taxon>
    </lineage>
</organism>
<keyword evidence="3 5" id="KW-0964">Secreted</keyword>
<reference evidence="6 7" key="1">
    <citation type="submission" date="2018-09" db="EMBL/GenBank/DDBJ databases">
        <title>Genomic investigation of the strawberry pathogen Phytophthora fragariae indicates pathogenicity is determined by transcriptional variation in three key races.</title>
        <authorList>
            <person name="Adams T.M."/>
            <person name="Armitage A.D."/>
            <person name="Sobczyk M.K."/>
            <person name="Bates H.J."/>
            <person name="Dunwell J.M."/>
            <person name="Nellist C.F."/>
            <person name="Harrison R.J."/>
        </authorList>
    </citation>
    <scope>NUCLEOTIDE SEQUENCE [LARGE SCALE GENOMIC DNA]</scope>
    <source>
        <strain evidence="6 7">NOV-77</strain>
    </source>
</reference>
<evidence type="ECO:0000313" key="6">
    <source>
        <dbReference type="EMBL" id="KAE9296358.1"/>
    </source>
</evidence>
<comment type="function">
    <text evidence="5">Effector that suppresses plant defense responses during pathogen infection.</text>
</comment>
<dbReference type="GO" id="GO:0005576">
    <property type="term" value="C:extracellular region"/>
    <property type="evidence" value="ECO:0007669"/>
    <property type="project" value="UniProtKB-SubCell"/>
</dbReference>
<comment type="domain">
    <text evidence="5">The RxLR-dEER motif acts to carry the protein into the host cell cytoplasm through binding to cell surface phosphatidylinositol-3-phosphate.</text>
</comment>
<evidence type="ECO:0000313" key="7">
    <source>
        <dbReference type="Proteomes" id="UP000486351"/>
    </source>
</evidence>
<dbReference type="EMBL" id="QXFY01002507">
    <property type="protein sequence ID" value="KAE9296358.1"/>
    <property type="molecule type" value="Genomic_DNA"/>
</dbReference>
<evidence type="ECO:0000256" key="5">
    <source>
        <dbReference type="RuleBase" id="RU367124"/>
    </source>
</evidence>
<keyword evidence="4" id="KW-0732">Signal</keyword>
<dbReference type="Pfam" id="PF16810">
    <property type="entry name" value="RXLR"/>
    <property type="match status" value="1"/>
</dbReference>
<name>A0A6G0QP08_9STRA</name>
<evidence type="ECO:0000256" key="3">
    <source>
        <dbReference type="ARBA" id="ARBA00022525"/>
    </source>
</evidence>
<dbReference type="AlphaFoldDB" id="A0A6G0QP08"/>